<dbReference type="PANTHER" id="PTHR12197:SF296">
    <property type="entry name" value="SET AND MYND DOMAIN-CONTAINING PROTEIN DDB_G0288495"/>
    <property type="match status" value="1"/>
</dbReference>
<sequence length="587" mass="64407">MEHDLPGCPVLPPSASNCCRVRNSGEGRGRHVIATRPLPNPGMTFLRDKPFAAVVADLYRNTCCAACLHVCTEQIFVCGACKVTFYCSSACVARDSMIHAGPECHALVELDAFGVEGDSQAMRLALRLACLAAKEEARHDNGKGGSCTAPPLNAFHTSTFISSLEDHFDDIKDASIKNSIQTVADALSSFLESGIKAARPKNEIPAPPPRPRFDMARLLLAIQCNAHSIRDSYESNLGLGVYPIASMLNHSCQPNAYHVFRFHQGEGPPTLLFKTLRAVGTGQELVYSYTDLMRPGQLRRATLANAYFFSCDCPRCTVTLPKAHKYIECEKDNGQETTDSEDNCVDSSLEWSLQSIACDTDSCAGAFCCSGSDEEYYCLVCGARESSAALKKKLTVATALLENGIRRLETDSEQHIAGRDKDTYTASESALPEVLRGLANLLFATNRPAGLHVQHWMIYHALLCLSNYLMAPDAGVHPLEREDEERAWLRAACEIWALRSLWRLCGGLEHSKGSKRILFFPELGSRLTRMEKALKAYAKACGGNKKFEEHLKYGAWRLPLVTEDAEVTGGGNKTTLESVREILGKDL</sequence>
<dbReference type="EMBL" id="AZIL01000354">
    <property type="protein sequence ID" value="EWM28089.1"/>
    <property type="molecule type" value="Genomic_DNA"/>
</dbReference>
<dbReference type="Gene3D" id="6.10.140.2220">
    <property type="match status" value="1"/>
</dbReference>
<organism evidence="2 3">
    <name type="scientific">Nannochloropsis gaditana</name>
    <dbReference type="NCBI Taxonomy" id="72520"/>
    <lineage>
        <taxon>Eukaryota</taxon>
        <taxon>Sar</taxon>
        <taxon>Stramenopiles</taxon>
        <taxon>Ochrophyta</taxon>
        <taxon>Eustigmatophyceae</taxon>
        <taxon>Eustigmatales</taxon>
        <taxon>Monodopsidaceae</taxon>
        <taxon>Nannochloropsis</taxon>
    </lineage>
</organism>
<dbReference type="Gene3D" id="2.170.270.10">
    <property type="entry name" value="SET domain"/>
    <property type="match status" value="1"/>
</dbReference>
<dbReference type="Gene3D" id="1.10.220.160">
    <property type="match status" value="1"/>
</dbReference>
<dbReference type="GO" id="GO:0005634">
    <property type="term" value="C:nucleus"/>
    <property type="evidence" value="ECO:0007669"/>
    <property type="project" value="TreeGrafter"/>
</dbReference>
<dbReference type="OrthoDB" id="194692at2759"/>
<gene>
    <name evidence="2" type="ORF">Naga_100120g4</name>
</gene>
<dbReference type="CDD" id="cd20071">
    <property type="entry name" value="SET_SMYD"/>
    <property type="match status" value="1"/>
</dbReference>
<protein>
    <submittedName>
        <fullName evidence="2">Set and mynd domain containing 3</fullName>
    </submittedName>
</protein>
<comment type="caution">
    <text evidence="2">The sequence shown here is derived from an EMBL/GenBank/DDBJ whole genome shotgun (WGS) entry which is preliminary data.</text>
</comment>
<evidence type="ECO:0000259" key="1">
    <source>
        <dbReference type="PROSITE" id="PS50280"/>
    </source>
</evidence>
<evidence type="ECO:0000313" key="2">
    <source>
        <dbReference type="EMBL" id="EWM28089.1"/>
    </source>
</evidence>
<dbReference type="InterPro" id="IPR050869">
    <property type="entry name" value="H3K4_H4K5_MeTrfase"/>
</dbReference>
<dbReference type="AlphaFoldDB" id="W7U637"/>
<dbReference type="SUPFAM" id="SSF82199">
    <property type="entry name" value="SET domain"/>
    <property type="match status" value="1"/>
</dbReference>
<proteinExistence type="predicted"/>
<dbReference type="PANTHER" id="PTHR12197">
    <property type="entry name" value="HISTONE-LYSINE N-METHYLTRANSFERASE SMYD"/>
    <property type="match status" value="1"/>
</dbReference>
<dbReference type="InterPro" id="IPR001214">
    <property type="entry name" value="SET_dom"/>
</dbReference>
<dbReference type="Proteomes" id="UP000019335">
    <property type="component" value="Chromosome 5"/>
</dbReference>
<dbReference type="InterPro" id="IPR046341">
    <property type="entry name" value="SET_dom_sf"/>
</dbReference>
<feature type="domain" description="SET" evidence="1">
    <location>
        <begin position="17"/>
        <end position="290"/>
    </location>
</feature>
<accession>W7U637</accession>
<reference evidence="2 3" key="1">
    <citation type="journal article" date="2014" name="Mol. Plant">
        <title>Chromosome Scale Genome Assembly and Transcriptome Profiling of Nannochloropsis gaditana in Nitrogen Depletion.</title>
        <authorList>
            <person name="Corteggiani Carpinelli E."/>
            <person name="Telatin A."/>
            <person name="Vitulo N."/>
            <person name="Forcato C."/>
            <person name="D'Angelo M."/>
            <person name="Schiavon R."/>
            <person name="Vezzi A."/>
            <person name="Giacometti G.M."/>
            <person name="Morosinotto T."/>
            <person name="Valle G."/>
        </authorList>
    </citation>
    <scope>NUCLEOTIDE SEQUENCE [LARGE SCALE GENOMIC DNA]</scope>
    <source>
        <strain evidence="2 3">B-31</strain>
    </source>
</reference>
<dbReference type="PROSITE" id="PS50280">
    <property type="entry name" value="SET"/>
    <property type="match status" value="1"/>
</dbReference>
<name>W7U637_9STRA</name>
<keyword evidence="3" id="KW-1185">Reference proteome</keyword>
<dbReference type="Pfam" id="PF00856">
    <property type="entry name" value="SET"/>
    <property type="match status" value="1"/>
</dbReference>
<evidence type="ECO:0000313" key="3">
    <source>
        <dbReference type="Proteomes" id="UP000019335"/>
    </source>
</evidence>